<dbReference type="Proteomes" id="UP000299102">
    <property type="component" value="Unassembled WGS sequence"/>
</dbReference>
<reference evidence="1 2" key="1">
    <citation type="journal article" date="2019" name="Commun. Biol.">
        <title>The bagworm genome reveals a unique fibroin gene that provides high tensile strength.</title>
        <authorList>
            <person name="Kono N."/>
            <person name="Nakamura H."/>
            <person name="Ohtoshi R."/>
            <person name="Tomita M."/>
            <person name="Numata K."/>
            <person name="Arakawa K."/>
        </authorList>
    </citation>
    <scope>NUCLEOTIDE SEQUENCE [LARGE SCALE GENOMIC DNA]</scope>
</reference>
<evidence type="ECO:0000313" key="1">
    <source>
        <dbReference type="EMBL" id="GBP50506.1"/>
    </source>
</evidence>
<organism evidence="1 2">
    <name type="scientific">Eumeta variegata</name>
    <name type="common">Bagworm moth</name>
    <name type="synonym">Eumeta japonica</name>
    <dbReference type="NCBI Taxonomy" id="151549"/>
    <lineage>
        <taxon>Eukaryota</taxon>
        <taxon>Metazoa</taxon>
        <taxon>Ecdysozoa</taxon>
        <taxon>Arthropoda</taxon>
        <taxon>Hexapoda</taxon>
        <taxon>Insecta</taxon>
        <taxon>Pterygota</taxon>
        <taxon>Neoptera</taxon>
        <taxon>Endopterygota</taxon>
        <taxon>Lepidoptera</taxon>
        <taxon>Glossata</taxon>
        <taxon>Ditrysia</taxon>
        <taxon>Tineoidea</taxon>
        <taxon>Psychidae</taxon>
        <taxon>Oiketicinae</taxon>
        <taxon>Eumeta</taxon>
    </lineage>
</organism>
<protein>
    <submittedName>
        <fullName evidence="1">Uncharacterized protein</fullName>
    </submittedName>
</protein>
<keyword evidence="2" id="KW-1185">Reference proteome</keyword>
<gene>
    <name evidence="1" type="ORF">EVAR_25203_1</name>
</gene>
<dbReference type="EMBL" id="BGZK01000567">
    <property type="protein sequence ID" value="GBP50506.1"/>
    <property type="molecule type" value="Genomic_DNA"/>
</dbReference>
<accession>A0A4C1WGE8</accession>
<proteinExistence type="predicted"/>
<evidence type="ECO:0000313" key="2">
    <source>
        <dbReference type="Proteomes" id="UP000299102"/>
    </source>
</evidence>
<comment type="caution">
    <text evidence="1">The sequence shown here is derived from an EMBL/GenBank/DDBJ whole genome shotgun (WGS) entry which is preliminary data.</text>
</comment>
<sequence length="123" mass="13650">MCYAVCRGLQCGGDGREQLSTGTGLTRGARFMSSEAKRLRKECECVECASKREIDGICEYNISRSDYRRNLEMCVLLEGSVTEQVTQNKSWKYGRTGAHVKSKGHSTGEANELLVHAVPIPLF</sequence>
<name>A0A4C1WGE8_EUMVA</name>
<dbReference type="AlphaFoldDB" id="A0A4C1WGE8"/>